<protein>
    <recommendedName>
        <fullName evidence="2">Methyltransferase small domain-containing protein</fullName>
    </recommendedName>
</protein>
<dbReference type="InterPro" id="IPR050320">
    <property type="entry name" value="N5-glutamine_MTase"/>
</dbReference>
<dbReference type="PANTHER" id="PTHR18895">
    <property type="entry name" value="HEMK METHYLTRANSFERASE"/>
    <property type="match status" value="1"/>
</dbReference>
<dbReference type="PANTHER" id="PTHR18895:SF74">
    <property type="entry name" value="MTRF1L RELEASE FACTOR GLUTAMINE METHYLTRANSFERASE"/>
    <property type="match status" value="1"/>
</dbReference>
<dbReference type="GO" id="GO:0008168">
    <property type="term" value="F:methyltransferase activity"/>
    <property type="evidence" value="ECO:0007669"/>
    <property type="project" value="InterPro"/>
</dbReference>
<accession>A0A382CX47</accession>
<dbReference type="GO" id="GO:0003676">
    <property type="term" value="F:nucleic acid binding"/>
    <property type="evidence" value="ECO:0007669"/>
    <property type="project" value="InterPro"/>
</dbReference>
<feature type="non-terminal residue" evidence="1">
    <location>
        <position position="1"/>
    </location>
</feature>
<dbReference type="InterPro" id="IPR029063">
    <property type="entry name" value="SAM-dependent_MTases_sf"/>
</dbReference>
<evidence type="ECO:0008006" key="2">
    <source>
        <dbReference type="Google" id="ProtNLM"/>
    </source>
</evidence>
<dbReference type="AlphaFoldDB" id="A0A382CX47"/>
<dbReference type="Gene3D" id="3.40.50.150">
    <property type="entry name" value="Vaccinia Virus protein VP39"/>
    <property type="match status" value="1"/>
</dbReference>
<proteinExistence type="predicted"/>
<reference evidence="1" key="1">
    <citation type="submission" date="2018-05" db="EMBL/GenBank/DDBJ databases">
        <authorList>
            <person name="Lanie J.A."/>
            <person name="Ng W.-L."/>
            <person name="Kazmierczak K.M."/>
            <person name="Andrzejewski T.M."/>
            <person name="Davidsen T.M."/>
            <person name="Wayne K.J."/>
            <person name="Tettelin H."/>
            <person name="Glass J.I."/>
            <person name="Rusch D."/>
            <person name="Podicherti R."/>
            <person name="Tsui H.-C.T."/>
            <person name="Winkler M.E."/>
        </authorList>
    </citation>
    <scope>NUCLEOTIDE SEQUENCE</scope>
</reference>
<sequence length="100" mass="11650">DLIVSNPPYLSKNAYKKTSREIKNYEPKNAFYGGKDGLFFYKKFARNLPKLMKFKSYLILEIGEKQASNCIKLFCNSGLNFVKKAKDLQKKDRILIFSKL</sequence>
<name>A0A382CX47_9ZZZZ</name>
<dbReference type="GO" id="GO:0032259">
    <property type="term" value="P:methylation"/>
    <property type="evidence" value="ECO:0007669"/>
    <property type="project" value="InterPro"/>
</dbReference>
<evidence type="ECO:0000313" key="1">
    <source>
        <dbReference type="EMBL" id="SVB30718.1"/>
    </source>
</evidence>
<organism evidence="1">
    <name type="scientific">marine metagenome</name>
    <dbReference type="NCBI Taxonomy" id="408172"/>
    <lineage>
        <taxon>unclassified sequences</taxon>
        <taxon>metagenomes</taxon>
        <taxon>ecological metagenomes</taxon>
    </lineage>
</organism>
<gene>
    <name evidence="1" type="ORF">METZ01_LOCUS183572</name>
</gene>
<dbReference type="SUPFAM" id="SSF53335">
    <property type="entry name" value="S-adenosyl-L-methionine-dependent methyltransferases"/>
    <property type="match status" value="1"/>
</dbReference>
<dbReference type="PROSITE" id="PS00092">
    <property type="entry name" value="N6_MTASE"/>
    <property type="match status" value="1"/>
</dbReference>
<dbReference type="EMBL" id="UINC01036559">
    <property type="protein sequence ID" value="SVB30718.1"/>
    <property type="molecule type" value="Genomic_DNA"/>
</dbReference>
<dbReference type="InterPro" id="IPR002052">
    <property type="entry name" value="DNA_methylase_N6_adenine_CS"/>
</dbReference>